<dbReference type="AlphaFoldDB" id="A0A0E9V6G4"/>
<name>A0A0E9V6G4_ANGAN</name>
<proteinExistence type="predicted"/>
<organism evidence="1">
    <name type="scientific">Anguilla anguilla</name>
    <name type="common">European freshwater eel</name>
    <name type="synonym">Muraena anguilla</name>
    <dbReference type="NCBI Taxonomy" id="7936"/>
    <lineage>
        <taxon>Eukaryota</taxon>
        <taxon>Metazoa</taxon>
        <taxon>Chordata</taxon>
        <taxon>Craniata</taxon>
        <taxon>Vertebrata</taxon>
        <taxon>Euteleostomi</taxon>
        <taxon>Actinopterygii</taxon>
        <taxon>Neopterygii</taxon>
        <taxon>Teleostei</taxon>
        <taxon>Anguilliformes</taxon>
        <taxon>Anguillidae</taxon>
        <taxon>Anguilla</taxon>
    </lineage>
</organism>
<accession>A0A0E9V6G4</accession>
<protein>
    <submittedName>
        <fullName evidence="1">Uncharacterized protein</fullName>
    </submittedName>
</protein>
<evidence type="ECO:0000313" key="1">
    <source>
        <dbReference type="EMBL" id="JAH72808.1"/>
    </source>
</evidence>
<reference evidence="1" key="2">
    <citation type="journal article" date="2015" name="Fish Shellfish Immunol.">
        <title>Early steps in the European eel (Anguilla anguilla)-Vibrio vulnificus interaction in the gills: Role of the RtxA13 toxin.</title>
        <authorList>
            <person name="Callol A."/>
            <person name="Pajuelo D."/>
            <person name="Ebbesson L."/>
            <person name="Teles M."/>
            <person name="MacKenzie S."/>
            <person name="Amaro C."/>
        </authorList>
    </citation>
    <scope>NUCLEOTIDE SEQUENCE</scope>
</reference>
<dbReference type="EMBL" id="GBXM01035769">
    <property type="protein sequence ID" value="JAH72808.1"/>
    <property type="molecule type" value="Transcribed_RNA"/>
</dbReference>
<reference evidence="1" key="1">
    <citation type="submission" date="2014-11" db="EMBL/GenBank/DDBJ databases">
        <authorList>
            <person name="Amaro Gonzalez C."/>
        </authorList>
    </citation>
    <scope>NUCLEOTIDE SEQUENCE</scope>
</reference>
<sequence>MLDAESWQVMFFRILPLSMSGHFIFSLTNVRQMNTSEGGGNCQLHIHVGQPPVTGAYGIPRESNGC</sequence>